<protein>
    <submittedName>
        <fullName evidence="2">Uncharacterized protein</fullName>
    </submittedName>
</protein>
<reference evidence="3" key="2">
    <citation type="submission" date="2021-11" db="EMBL/GenBank/DDBJ databases">
        <authorList>
            <consortium name="Genoscope - CEA"/>
            <person name="William W."/>
        </authorList>
    </citation>
    <scope>NUCLEOTIDE SEQUENCE</scope>
</reference>
<proteinExistence type="predicted"/>
<feature type="region of interest" description="Disordered" evidence="1">
    <location>
        <begin position="86"/>
        <end position="121"/>
    </location>
</feature>
<organism evidence="2">
    <name type="scientific">Pelagomonas calceolata</name>
    <dbReference type="NCBI Taxonomy" id="35677"/>
    <lineage>
        <taxon>Eukaryota</taxon>
        <taxon>Sar</taxon>
        <taxon>Stramenopiles</taxon>
        <taxon>Ochrophyta</taxon>
        <taxon>Pelagophyceae</taxon>
        <taxon>Pelagomonadales</taxon>
        <taxon>Pelagomonadaceae</taxon>
        <taxon>Pelagomonas</taxon>
    </lineage>
</organism>
<dbReference type="Proteomes" id="UP000789595">
    <property type="component" value="Unassembled WGS sequence"/>
</dbReference>
<evidence type="ECO:0000313" key="2">
    <source>
        <dbReference type="EMBL" id="CAE0695344.1"/>
    </source>
</evidence>
<feature type="compositionally biased region" description="Basic and acidic residues" evidence="1">
    <location>
        <begin position="29"/>
        <end position="42"/>
    </location>
</feature>
<dbReference type="EMBL" id="CAKKNE010000006">
    <property type="protein sequence ID" value="CAH0379577.1"/>
    <property type="molecule type" value="Genomic_DNA"/>
</dbReference>
<sequence>MPAPRRPRYASDPPVLSPQTSLSLPSESDDGRVRSAEVKDGHLLPALDASYGRGSNELEHPLVEAYRSECSGKDSQHSPLRDAYVAASPPKNEQVPPALIMKSMASPELPRPQFSPEDRATKRKLARMLRGPLGRFAPPKSHYEVAKGPGTVIQGGTLDLRVFRGGYATPSGTKRGVTPPSALVPNHDRPVSPTAFLEFSACDTVENPQKAVTRHPPARAYDGSIAQRVGLTGVSPATVHCEHVARSPSVDLPLSAGKARMAYRDGTKNPELQARLDAVDAAARASRSRRKPEE</sequence>
<feature type="compositionally biased region" description="Polar residues" evidence="1">
    <location>
        <begin position="17"/>
        <end position="26"/>
    </location>
</feature>
<reference evidence="2" key="1">
    <citation type="submission" date="2021-01" db="EMBL/GenBank/DDBJ databases">
        <authorList>
            <person name="Corre E."/>
            <person name="Pelletier E."/>
            <person name="Niang G."/>
            <person name="Scheremetjew M."/>
            <person name="Finn R."/>
            <person name="Kale V."/>
            <person name="Holt S."/>
            <person name="Cochrane G."/>
            <person name="Meng A."/>
            <person name="Brown T."/>
            <person name="Cohen L."/>
        </authorList>
    </citation>
    <scope>NUCLEOTIDE SEQUENCE</scope>
    <source>
        <strain evidence="2">CCMP1756</strain>
    </source>
</reference>
<accession>A0A7S3ZVS0</accession>
<dbReference type="AlphaFoldDB" id="A0A7S3ZVS0"/>
<feature type="region of interest" description="Disordered" evidence="1">
    <location>
        <begin position="1"/>
        <end position="55"/>
    </location>
</feature>
<dbReference type="EMBL" id="HBIW01012563">
    <property type="protein sequence ID" value="CAE0695344.1"/>
    <property type="molecule type" value="Transcribed_RNA"/>
</dbReference>
<name>A0A7S3ZVS0_9STRA</name>
<keyword evidence="4" id="KW-1185">Reference proteome</keyword>
<gene>
    <name evidence="2" type="ORF">PCAL00307_LOCUS10780</name>
    <name evidence="3" type="ORF">PECAL_6P12050</name>
</gene>
<feature type="compositionally biased region" description="Low complexity" evidence="1">
    <location>
        <begin position="275"/>
        <end position="285"/>
    </location>
</feature>
<evidence type="ECO:0000256" key="1">
    <source>
        <dbReference type="SAM" id="MobiDB-lite"/>
    </source>
</evidence>
<evidence type="ECO:0000313" key="4">
    <source>
        <dbReference type="Proteomes" id="UP000789595"/>
    </source>
</evidence>
<feature type="region of interest" description="Disordered" evidence="1">
    <location>
        <begin position="265"/>
        <end position="294"/>
    </location>
</feature>
<evidence type="ECO:0000313" key="3">
    <source>
        <dbReference type="EMBL" id="CAH0379577.1"/>
    </source>
</evidence>